<dbReference type="EMBL" id="BLXT01006630">
    <property type="protein sequence ID" value="GFO32566.1"/>
    <property type="molecule type" value="Genomic_DNA"/>
</dbReference>
<reference evidence="1 2" key="1">
    <citation type="journal article" date="2021" name="Elife">
        <title>Chloroplast acquisition without the gene transfer in kleptoplastic sea slugs, Plakobranchus ocellatus.</title>
        <authorList>
            <person name="Maeda T."/>
            <person name="Takahashi S."/>
            <person name="Yoshida T."/>
            <person name="Shimamura S."/>
            <person name="Takaki Y."/>
            <person name="Nagai Y."/>
            <person name="Toyoda A."/>
            <person name="Suzuki Y."/>
            <person name="Arimoto A."/>
            <person name="Ishii H."/>
            <person name="Satoh N."/>
            <person name="Nishiyama T."/>
            <person name="Hasebe M."/>
            <person name="Maruyama T."/>
            <person name="Minagawa J."/>
            <person name="Obokata J."/>
            <person name="Shigenobu S."/>
        </authorList>
    </citation>
    <scope>NUCLEOTIDE SEQUENCE [LARGE SCALE GENOMIC DNA]</scope>
</reference>
<gene>
    <name evidence="1" type="ORF">PoB_005907100</name>
</gene>
<sequence>MSIGLHHNTSALRITIHRLHQNVCKLKKTTNRHWADLVKFLSSPFSITEPTQSLGANQPASLAGGACENPSLPIAKSYPKPPSLKIKTDCPKFHHQRQCNINLNASCKELHSSLTQQRKTVAEMKKKKYQVRVVTQKCKRFNVNCMELEKQVFEHKKL</sequence>
<evidence type="ECO:0000313" key="1">
    <source>
        <dbReference type="EMBL" id="GFO32566.1"/>
    </source>
</evidence>
<protein>
    <submittedName>
        <fullName evidence="1">Uncharacterized protein</fullName>
    </submittedName>
</protein>
<keyword evidence="2" id="KW-1185">Reference proteome</keyword>
<dbReference type="AlphaFoldDB" id="A0AAV4CLI4"/>
<organism evidence="1 2">
    <name type="scientific">Plakobranchus ocellatus</name>
    <dbReference type="NCBI Taxonomy" id="259542"/>
    <lineage>
        <taxon>Eukaryota</taxon>
        <taxon>Metazoa</taxon>
        <taxon>Spiralia</taxon>
        <taxon>Lophotrochozoa</taxon>
        <taxon>Mollusca</taxon>
        <taxon>Gastropoda</taxon>
        <taxon>Heterobranchia</taxon>
        <taxon>Euthyneura</taxon>
        <taxon>Panpulmonata</taxon>
        <taxon>Sacoglossa</taxon>
        <taxon>Placobranchoidea</taxon>
        <taxon>Plakobranchidae</taxon>
        <taxon>Plakobranchus</taxon>
    </lineage>
</organism>
<proteinExistence type="predicted"/>
<comment type="caution">
    <text evidence="1">The sequence shown here is derived from an EMBL/GenBank/DDBJ whole genome shotgun (WGS) entry which is preliminary data.</text>
</comment>
<dbReference type="Proteomes" id="UP000735302">
    <property type="component" value="Unassembled WGS sequence"/>
</dbReference>
<name>A0AAV4CLI4_9GAST</name>
<evidence type="ECO:0000313" key="2">
    <source>
        <dbReference type="Proteomes" id="UP000735302"/>
    </source>
</evidence>
<accession>A0AAV4CLI4</accession>